<evidence type="ECO:0000313" key="2">
    <source>
        <dbReference type="EMBL" id="TDK68378.1"/>
    </source>
</evidence>
<dbReference type="CDD" id="cd02440">
    <property type="entry name" value="AdoMet_MTases"/>
    <property type="match status" value="1"/>
</dbReference>
<proteinExistence type="predicted"/>
<keyword evidence="3" id="KW-1185">Reference proteome</keyword>
<comment type="caution">
    <text evidence="2">The sequence shown here is derived from an EMBL/GenBank/DDBJ whole genome shotgun (WGS) entry which is preliminary data.</text>
</comment>
<evidence type="ECO:0000259" key="1">
    <source>
        <dbReference type="Pfam" id="PF13649"/>
    </source>
</evidence>
<dbReference type="Proteomes" id="UP000294829">
    <property type="component" value="Unassembled WGS sequence"/>
</dbReference>
<dbReference type="Gene3D" id="3.40.50.150">
    <property type="entry name" value="Vaccinia Virus protein VP39"/>
    <property type="match status" value="1"/>
</dbReference>
<dbReference type="RefSeq" id="WP_133324983.1">
    <property type="nucleotide sequence ID" value="NZ_SMYL01000001.1"/>
</dbReference>
<dbReference type="SUPFAM" id="SSF53335">
    <property type="entry name" value="S-adenosyl-L-methionine-dependent methyltransferases"/>
    <property type="match status" value="1"/>
</dbReference>
<dbReference type="GO" id="GO:0032259">
    <property type="term" value="P:methylation"/>
    <property type="evidence" value="ECO:0007669"/>
    <property type="project" value="UniProtKB-KW"/>
</dbReference>
<dbReference type="GO" id="GO:0008168">
    <property type="term" value="F:methyltransferase activity"/>
    <property type="evidence" value="ECO:0007669"/>
    <property type="project" value="UniProtKB-KW"/>
</dbReference>
<dbReference type="OrthoDB" id="9804312at2"/>
<keyword evidence="2" id="KW-0808">Transferase</keyword>
<dbReference type="InterPro" id="IPR029063">
    <property type="entry name" value="SAM-dependent_MTases_sf"/>
</dbReference>
<keyword evidence="2" id="KW-0489">Methyltransferase</keyword>
<reference evidence="2 3" key="1">
    <citation type="submission" date="2019-03" db="EMBL/GenBank/DDBJ databases">
        <title>Sapientia aquatica gen. nov., sp. nov., isolated from a crater lake.</title>
        <authorList>
            <person name="Felfoldi T."/>
            <person name="Szabo A."/>
            <person name="Toth E."/>
            <person name="Schumann P."/>
            <person name="Keki Z."/>
            <person name="Marialigeti K."/>
            <person name="Mathe I."/>
        </authorList>
    </citation>
    <scope>NUCLEOTIDE SEQUENCE [LARGE SCALE GENOMIC DNA]</scope>
    <source>
        <strain evidence="2 3">SA-152</strain>
    </source>
</reference>
<dbReference type="InterPro" id="IPR041698">
    <property type="entry name" value="Methyltransf_25"/>
</dbReference>
<protein>
    <submittedName>
        <fullName evidence="2">Class I SAM-dependent methyltransferase</fullName>
    </submittedName>
</protein>
<organism evidence="2 3">
    <name type="scientific">Sapientia aquatica</name>
    <dbReference type="NCBI Taxonomy" id="1549640"/>
    <lineage>
        <taxon>Bacteria</taxon>
        <taxon>Pseudomonadati</taxon>
        <taxon>Pseudomonadota</taxon>
        <taxon>Betaproteobacteria</taxon>
        <taxon>Burkholderiales</taxon>
        <taxon>Oxalobacteraceae</taxon>
        <taxon>Sapientia</taxon>
    </lineage>
</organism>
<dbReference type="EMBL" id="SMYL01000001">
    <property type="protein sequence ID" value="TDK68378.1"/>
    <property type="molecule type" value="Genomic_DNA"/>
</dbReference>
<evidence type="ECO:0000313" key="3">
    <source>
        <dbReference type="Proteomes" id="UP000294829"/>
    </source>
</evidence>
<dbReference type="Pfam" id="PF13649">
    <property type="entry name" value="Methyltransf_25"/>
    <property type="match status" value="1"/>
</dbReference>
<feature type="domain" description="Methyltransferase" evidence="1">
    <location>
        <begin position="34"/>
        <end position="103"/>
    </location>
</feature>
<accession>A0A4R5W5P3</accession>
<gene>
    <name evidence="2" type="ORF">E2I14_02210</name>
</gene>
<dbReference type="AlphaFoldDB" id="A0A4R5W5P3"/>
<sequence length="196" mass="21279">MTHSVSDELHTEPALPPASHWLKRYIHLIPKGEVLDLASGAGRNCPAILANGNQVLALDRDPVLLAKAAKLGVSTLCHDLEAKESVWPFADQRFSGIVICNYLYRPLFPHILASLAPEGVLIIETFAQGNERFGKPTNPDFLLAPNELLGLLVLVPNQTFNVIAYEGGFVDQPKQAVVQRICIKKSASADVALPTP</sequence>
<name>A0A4R5W5P3_9BURK</name>